<dbReference type="InterPro" id="IPR033855">
    <property type="entry name" value="Protein_C"/>
</dbReference>
<accession>A0A8T4HE44</accession>
<dbReference type="RefSeq" id="WP_353547908.1">
    <property type="nucleotide sequence ID" value="NZ_JAGKSB010000017.1"/>
</dbReference>
<dbReference type="EMBL" id="JAGKSB010000017">
    <property type="protein sequence ID" value="MBP3944396.1"/>
    <property type="molecule type" value="Genomic_DNA"/>
</dbReference>
<feature type="domain" description="Peptidase S49" evidence="2">
    <location>
        <begin position="143"/>
        <end position="291"/>
    </location>
</feature>
<dbReference type="InterPro" id="IPR002142">
    <property type="entry name" value="Peptidase_S49"/>
</dbReference>
<dbReference type="GO" id="GO:0008233">
    <property type="term" value="F:peptidase activity"/>
    <property type="evidence" value="ECO:0007669"/>
    <property type="project" value="InterPro"/>
</dbReference>
<protein>
    <submittedName>
        <fullName evidence="3">S49 family peptidase</fullName>
    </submittedName>
</protein>
<dbReference type="AlphaFoldDB" id="A0A8T4HE44"/>
<evidence type="ECO:0000259" key="2">
    <source>
        <dbReference type="Pfam" id="PF01343"/>
    </source>
</evidence>
<dbReference type="GO" id="GO:0006508">
    <property type="term" value="P:proteolysis"/>
    <property type="evidence" value="ECO:0007669"/>
    <property type="project" value="InterPro"/>
</dbReference>
<evidence type="ECO:0000313" key="3">
    <source>
        <dbReference type="EMBL" id="MBP3944396.1"/>
    </source>
</evidence>
<reference evidence="3" key="1">
    <citation type="submission" date="2021-03" db="EMBL/GenBank/DDBJ databases">
        <authorList>
            <person name="Lu T."/>
            <person name="Wang Q."/>
            <person name="Han X."/>
        </authorList>
    </citation>
    <scope>NUCLEOTIDE SEQUENCE</scope>
    <source>
        <strain evidence="3">WQ 2009</strain>
    </source>
</reference>
<comment type="caution">
    <text evidence="3">The sequence shown here is derived from an EMBL/GenBank/DDBJ whole genome shotgun (WGS) entry which is preliminary data.</text>
</comment>
<dbReference type="Gene3D" id="3.90.226.10">
    <property type="entry name" value="2-enoyl-CoA Hydratase, Chain A, domain 1"/>
    <property type="match status" value="1"/>
</dbReference>
<comment type="similarity">
    <text evidence="1">Belongs to the peptidase S49 family.</text>
</comment>
<name>A0A8T4HE44_9SPHI</name>
<proteinExistence type="inferred from homology"/>
<dbReference type="CDD" id="cd07022">
    <property type="entry name" value="S49_Sppa_36K_type"/>
    <property type="match status" value="1"/>
</dbReference>
<sequence length="302" mass="32901">MQRILEANWQTLLTSALLRGQFLLSPDIAIGLGPQLQSVFNKDASFPDSQKLEQIPVRAYSDDEQVYEDLEQTTEFVIAVFPLKGVMLKYGTWCTYGTLDIAGLIKVAAAKENVSAIVLDIDSGGGSINAIPPIIDAIEYAQSLGKPVIAHCDTACSAAYWSAAACDYIFSDNNLSSTFGSIGVMISFPDLREYYEKQGIKLHEIYATPSAEKNLAFRNALDGDYDLITKEMLDPVALQFQEAIKKYRSSKLAIDTPGILNGKTFSGTDSVNIGLADTIGTLSDAIKYASNMALAKEFVNNY</sequence>
<dbReference type="Pfam" id="PF01343">
    <property type="entry name" value="Peptidase_S49"/>
    <property type="match status" value="1"/>
</dbReference>
<dbReference type="SUPFAM" id="SSF52096">
    <property type="entry name" value="ClpP/crotonase"/>
    <property type="match status" value="1"/>
</dbReference>
<dbReference type="PANTHER" id="PTHR42987">
    <property type="entry name" value="PEPTIDASE S49"/>
    <property type="match status" value="1"/>
</dbReference>
<evidence type="ECO:0000313" key="4">
    <source>
        <dbReference type="Proteomes" id="UP000679691"/>
    </source>
</evidence>
<keyword evidence="4" id="KW-1185">Reference proteome</keyword>
<evidence type="ECO:0000256" key="1">
    <source>
        <dbReference type="ARBA" id="ARBA00008683"/>
    </source>
</evidence>
<dbReference type="InterPro" id="IPR029045">
    <property type="entry name" value="ClpP/crotonase-like_dom_sf"/>
</dbReference>
<organism evidence="3 4">
    <name type="scientific">Rhinopithecimicrobium faecis</name>
    <dbReference type="NCBI Taxonomy" id="2820698"/>
    <lineage>
        <taxon>Bacteria</taxon>
        <taxon>Pseudomonadati</taxon>
        <taxon>Bacteroidota</taxon>
        <taxon>Sphingobacteriia</taxon>
        <taxon>Sphingobacteriales</taxon>
        <taxon>Sphingobacteriaceae</taxon>
        <taxon>Rhinopithecimicrobium</taxon>
    </lineage>
</organism>
<dbReference type="PANTHER" id="PTHR42987:SF4">
    <property type="entry name" value="PROTEASE SOHB-RELATED"/>
    <property type="match status" value="1"/>
</dbReference>
<gene>
    <name evidence="3" type="ORF">J5U18_12680</name>
</gene>
<dbReference type="Proteomes" id="UP000679691">
    <property type="component" value="Unassembled WGS sequence"/>
</dbReference>